<name>A0A1M5XX99_9FLAO</name>
<protein>
    <submittedName>
        <fullName evidence="3">GH15 family glucan-1,4-alpha-glucosidase</fullName>
    </submittedName>
    <submittedName>
        <fullName evidence="4">Glucoamylase (Glucan-1,4-alpha-glucosidase), GH15 family</fullName>
    </submittedName>
</protein>
<evidence type="ECO:0000313" key="3">
    <source>
        <dbReference type="EMBL" id="RXG30320.1"/>
    </source>
</evidence>
<evidence type="ECO:0000259" key="2">
    <source>
        <dbReference type="Pfam" id="PF19291"/>
    </source>
</evidence>
<gene>
    <name evidence="3" type="ORF">DSM01_1070</name>
    <name evidence="4" type="ORF">SAMN04487999_1775</name>
</gene>
<evidence type="ECO:0000313" key="4">
    <source>
        <dbReference type="EMBL" id="SHI04420.1"/>
    </source>
</evidence>
<dbReference type="InterPro" id="IPR045582">
    <property type="entry name" value="Trehalase-like_N"/>
</dbReference>
<evidence type="ECO:0000313" key="5">
    <source>
        <dbReference type="Proteomes" id="UP000184240"/>
    </source>
</evidence>
<dbReference type="PANTHER" id="PTHR31616:SF0">
    <property type="entry name" value="GLUCAN 1,4-ALPHA-GLUCOSIDASE"/>
    <property type="match status" value="1"/>
</dbReference>
<sequence length="613" mass="70494">MKEHSGYPGIESYGVIGNCQTCALIQREGSIDFMSFPEYDSHSVFAALLDQRKGGSFNTPPQAPYAKCFQEYILDTSVLTTRFLSDDYNVEFTDFMPIQADGSAEVNQLVRKISLIRGNLDFDLILDVLINYGKLTTHVEVIDEYTLIFKNQEHADALKVRATLPITAQGSIKKSFSLSEGQDAYFIIESADAPALDHTIEEEIACLENKLPATLKFWHQWIKTCNYHGDFAEHMKRSAITLKLLTSAKYGSTVAAPTYALPEEIGGGKNWDYRYAWVRDAAFTMYAFMRLGFLEEASQFMKWIYDRIDIDINGGVELQIMYRIDGSRDLEEEELDLEGYKGSKPVRIGNAATSQIQLDVFGELMDTIYLFDKYGQNVMYSFWQNVEKLIDYVCKNWQNADHGIWEVREVKRHYLFSRLMCWVALDRAIRLVRKRSLPTDVSTWEKNRNLIFQDIYDNFWDEELQSYVHFKGAKTVDSSLLMMPLMKFISPYDKRWVKTLKVIEEQLIVDDVLVYRNLHDSIPHKGDSAEGSFTIGSFWYIECLSRGGEIARAERYFQKLMSYGNHLKLFSEELSPSGAQLGNFPQGFSHLGLISTLFSIDRQKGQNTFVLKQ</sequence>
<feature type="domain" description="GH15-like" evidence="1">
    <location>
        <begin position="231"/>
        <end position="596"/>
    </location>
</feature>
<dbReference type="OrthoDB" id="3902805at2"/>
<dbReference type="InterPro" id="IPR012341">
    <property type="entry name" value="6hp_glycosidase-like_sf"/>
</dbReference>
<dbReference type="Pfam" id="PF00723">
    <property type="entry name" value="Glyco_hydro_15"/>
    <property type="match status" value="1"/>
</dbReference>
<dbReference type="GO" id="GO:0004553">
    <property type="term" value="F:hydrolase activity, hydrolyzing O-glycosyl compounds"/>
    <property type="evidence" value="ECO:0007669"/>
    <property type="project" value="TreeGrafter"/>
</dbReference>
<feature type="domain" description="Trehalase-like N-terminal" evidence="2">
    <location>
        <begin position="8"/>
        <end position="114"/>
    </location>
</feature>
<accession>A0A1M5XX99</accession>
<proteinExistence type="predicted"/>
<dbReference type="EMBL" id="QOVN01000002">
    <property type="protein sequence ID" value="RXG30320.1"/>
    <property type="molecule type" value="Genomic_DNA"/>
</dbReference>
<reference evidence="4" key="2">
    <citation type="submission" date="2016-11" db="EMBL/GenBank/DDBJ databases">
        <authorList>
            <person name="Jaros S."/>
            <person name="Januszkiewicz K."/>
            <person name="Wedrychowicz H."/>
        </authorList>
    </citation>
    <scope>NUCLEOTIDE SEQUENCE [LARGE SCALE GENOMIC DNA]</scope>
    <source>
        <strain evidence="4">DSM 19859</strain>
    </source>
</reference>
<reference evidence="3 6" key="3">
    <citation type="submission" date="2018-07" db="EMBL/GenBank/DDBJ databases">
        <title>Leeuwenhoekiella genomics.</title>
        <authorList>
            <person name="Tahon G."/>
            <person name="Willems A."/>
        </authorList>
    </citation>
    <scope>NUCLEOTIDE SEQUENCE [LARGE SCALE GENOMIC DNA]</scope>
    <source>
        <strain evidence="3 6">LMG 24856</strain>
    </source>
</reference>
<dbReference type="STRING" id="573501.SAMN04487999_1775"/>
<dbReference type="RefSeq" id="WP_072982326.1">
    <property type="nucleotide sequence ID" value="NZ_FQXT01000003.1"/>
</dbReference>
<evidence type="ECO:0000313" key="6">
    <source>
        <dbReference type="Proteomes" id="UP000290037"/>
    </source>
</evidence>
<dbReference type="SUPFAM" id="SSF48208">
    <property type="entry name" value="Six-hairpin glycosidases"/>
    <property type="match status" value="1"/>
</dbReference>
<dbReference type="PANTHER" id="PTHR31616">
    <property type="entry name" value="TREHALASE"/>
    <property type="match status" value="1"/>
</dbReference>
<dbReference type="AlphaFoldDB" id="A0A1M5XX99"/>
<dbReference type="InterPro" id="IPR008928">
    <property type="entry name" value="6-hairpin_glycosidase_sf"/>
</dbReference>
<organism evidence="4 5">
    <name type="scientific">Leeuwenhoekiella palythoae</name>
    <dbReference type="NCBI Taxonomy" id="573501"/>
    <lineage>
        <taxon>Bacteria</taxon>
        <taxon>Pseudomonadati</taxon>
        <taxon>Bacteroidota</taxon>
        <taxon>Flavobacteriia</taxon>
        <taxon>Flavobacteriales</taxon>
        <taxon>Flavobacteriaceae</taxon>
        <taxon>Leeuwenhoekiella</taxon>
    </lineage>
</organism>
<dbReference type="Pfam" id="PF19291">
    <property type="entry name" value="TREH_N"/>
    <property type="match status" value="1"/>
</dbReference>
<dbReference type="GO" id="GO:0005975">
    <property type="term" value="P:carbohydrate metabolic process"/>
    <property type="evidence" value="ECO:0007669"/>
    <property type="project" value="InterPro"/>
</dbReference>
<reference evidence="5" key="1">
    <citation type="submission" date="2016-11" db="EMBL/GenBank/DDBJ databases">
        <authorList>
            <person name="Varghese N."/>
            <person name="Submissions S."/>
        </authorList>
    </citation>
    <scope>NUCLEOTIDE SEQUENCE [LARGE SCALE GENOMIC DNA]</scope>
    <source>
        <strain evidence="5">DSM 19859</strain>
    </source>
</reference>
<evidence type="ECO:0000259" key="1">
    <source>
        <dbReference type="Pfam" id="PF00723"/>
    </source>
</evidence>
<dbReference type="Proteomes" id="UP000184240">
    <property type="component" value="Unassembled WGS sequence"/>
</dbReference>
<dbReference type="InterPro" id="IPR011613">
    <property type="entry name" value="GH15-like"/>
</dbReference>
<dbReference type="Gene3D" id="1.50.10.10">
    <property type="match status" value="1"/>
</dbReference>
<dbReference type="EMBL" id="FQXT01000003">
    <property type="protein sequence ID" value="SHI04420.1"/>
    <property type="molecule type" value="Genomic_DNA"/>
</dbReference>
<keyword evidence="6" id="KW-1185">Reference proteome</keyword>
<dbReference type="Proteomes" id="UP000290037">
    <property type="component" value="Unassembled WGS sequence"/>
</dbReference>